<protein>
    <submittedName>
        <fullName evidence="2">Uncharacterized protein</fullName>
    </submittedName>
</protein>
<feature type="transmembrane region" description="Helical" evidence="1">
    <location>
        <begin position="6"/>
        <end position="27"/>
    </location>
</feature>
<keyword evidence="1" id="KW-0472">Membrane</keyword>
<dbReference type="AlphaFoldDB" id="A0A0E9VVA5"/>
<dbReference type="EMBL" id="GBXM01027379">
    <property type="protein sequence ID" value="JAH81198.1"/>
    <property type="molecule type" value="Transcribed_RNA"/>
</dbReference>
<evidence type="ECO:0000256" key="1">
    <source>
        <dbReference type="SAM" id="Phobius"/>
    </source>
</evidence>
<keyword evidence="1" id="KW-0812">Transmembrane</keyword>
<reference evidence="2" key="1">
    <citation type="submission" date="2014-11" db="EMBL/GenBank/DDBJ databases">
        <authorList>
            <person name="Amaro Gonzalez C."/>
        </authorList>
    </citation>
    <scope>NUCLEOTIDE SEQUENCE</scope>
</reference>
<reference evidence="2" key="2">
    <citation type="journal article" date="2015" name="Fish Shellfish Immunol.">
        <title>Early steps in the European eel (Anguilla anguilla)-Vibrio vulnificus interaction in the gills: Role of the RtxA13 toxin.</title>
        <authorList>
            <person name="Callol A."/>
            <person name="Pajuelo D."/>
            <person name="Ebbesson L."/>
            <person name="Teles M."/>
            <person name="MacKenzie S."/>
            <person name="Amaro C."/>
        </authorList>
    </citation>
    <scope>NUCLEOTIDE SEQUENCE</scope>
</reference>
<organism evidence="2">
    <name type="scientific">Anguilla anguilla</name>
    <name type="common">European freshwater eel</name>
    <name type="synonym">Muraena anguilla</name>
    <dbReference type="NCBI Taxonomy" id="7936"/>
    <lineage>
        <taxon>Eukaryota</taxon>
        <taxon>Metazoa</taxon>
        <taxon>Chordata</taxon>
        <taxon>Craniata</taxon>
        <taxon>Vertebrata</taxon>
        <taxon>Euteleostomi</taxon>
        <taxon>Actinopterygii</taxon>
        <taxon>Neopterygii</taxon>
        <taxon>Teleostei</taxon>
        <taxon>Anguilliformes</taxon>
        <taxon>Anguillidae</taxon>
        <taxon>Anguilla</taxon>
    </lineage>
</organism>
<accession>A0A0E9VVA5</accession>
<keyword evidence="1" id="KW-1133">Transmembrane helix</keyword>
<evidence type="ECO:0000313" key="2">
    <source>
        <dbReference type="EMBL" id="JAH81198.1"/>
    </source>
</evidence>
<sequence length="38" mass="4184">MNTTRLFGPAFSSSHTILLAIFCVIFIDINNCPVSNLL</sequence>
<name>A0A0E9VVA5_ANGAN</name>
<proteinExistence type="predicted"/>